<evidence type="ECO:0000256" key="7">
    <source>
        <dbReference type="ARBA" id="ARBA00023136"/>
    </source>
</evidence>
<dbReference type="InterPro" id="IPR019127">
    <property type="entry name" value="Exosortase"/>
</dbReference>
<name>A0A939DR78_9ALTE</name>
<dbReference type="InterPro" id="IPR013426">
    <property type="entry name" value="EpsH-like"/>
</dbReference>
<dbReference type="AlphaFoldDB" id="A0A939DR78"/>
<gene>
    <name evidence="10" type="primary">xrtA</name>
    <name evidence="10" type="ORF">J0A66_19020</name>
</gene>
<feature type="transmembrane region" description="Helical" evidence="8">
    <location>
        <begin position="37"/>
        <end position="56"/>
    </location>
</feature>
<dbReference type="InterPro" id="IPR014263">
    <property type="entry name" value="Methanolan_biosynth_EpsI"/>
</dbReference>
<dbReference type="Proteomes" id="UP000664654">
    <property type="component" value="Unassembled WGS sequence"/>
</dbReference>
<evidence type="ECO:0000256" key="1">
    <source>
        <dbReference type="ARBA" id="ARBA00004651"/>
    </source>
</evidence>
<dbReference type="NCBIfam" id="TIGR04178">
    <property type="entry name" value="exo_archaeo"/>
    <property type="match status" value="1"/>
</dbReference>
<dbReference type="GO" id="GO:0005886">
    <property type="term" value="C:plasma membrane"/>
    <property type="evidence" value="ECO:0007669"/>
    <property type="project" value="UniProtKB-SubCell"/>
</dbReference>
<proteinExistence type="predicted"/>
<reference evidence="10" key="1">
    <citation type="submission" date="2021-03" db="EMBL/GenBank/DDBJ databases">
        <title>novel species isolated from a fishpond in China.</title>
        <authorList>
            <person name="Lu H."/>
            <person name="Cai Z."/>
        </authorList>
    </citation>
    <scope>NUCLEOTIDE SEQUENCE</scope>
    <source>
        <strain evidence="10">JCM 30855</strain>
    </source>
</reference>
<keyword evidence="11" id="KW-1185">Reference proteome</keyword>
<keyword evidence="6 8" id="KW-1133">Transmembrane helix</keyword>
<feature type="transmembrane region" description="Helical" evidence="8">
    <location>
        <begin position="68"/>
        <end position="91"/>
    </location>
</feature>
<feature type="transmembrane region" description="Helical" evidence="8">
    <location>
        <begin position="205"/>
        <end position="232"/>
    </location>
</feature>
<keyword evidence="3" id="KW-0645">Protease</keyword>
<evidence type="ECO:0000256" key="2">
    <source>
        <dbReference type="ARBA" id="ARBA00022475"/>
    </source>
</evidence>
<comment type="subcellular location">
    <subcellularLocation>
        <location evidence="1">Cell membrane</location>
        <topology evidence="1">Multi-pass membrane protein</topology>
    </subcellularLocation>
</comment>
<keyword evidence="7 8" id="KW-0472">Membrane</keyword>
<dbReference type="InterPro" id="IPR026392">
    <property type="entry name" value="Exo/Archaeosortase_dom"/>
</dbReference>
<evidence type="ECO:0000256" key="3">
    <source>
        <dbReference type="ARBA" id="ARBA00022670"/>
    </source>
</evidence>
<dbReference type="RefSeq" id="WP_206575443.1">
    <property type="nucleotide sequence ID" value="NZ_JAFKCV010000016.1"/>
</dbReference>
<sequence length="481" mass="54027">MPRISLLALMLFVFVVWLALFFPTVWDTVLIWERSETFAHCFLILPICLYLVHRNWPRLKQQPVKANYWVLVPLVMALLLWLLGTLAQIAAIEQGAAFLILPLLYWLVLGNKGARVLLFPLLFWMFSVPEGEFLVPYLQDVTADITVAAIRLTGVPVYIEGLYIAVPGGLFEVAEACSGIRYLIASFTLGTLFAYITYTGWKKRLLFILFSIILPIIANGLRAFGIVMIAYLSDMEYATGVDHLIYGWVFFGLVIFIMFSVGNIWRDPPPETLESGTLTGRKTFTARGSLTAISLFIGFTLLAFVYKTSAESVEAIAPPDIRQSLPLADLEDKELWSPDFRGATTEHWGSLDGMTFYAAYYGSNVQGMELISSQNQLFEREGWTRVSARDYDEFGLVEITNVRGDRRLLAFTYVTDWLQTPSTASVKVSQALQALIGAPQAGMVMILSMPVDAEEGAREHLIRKATSFFSQDLWSLTHGTR</sequence>
<feature type="transmembrane region" description="Helical" evidence="8">
    <location>
        <begin position="179"/>
        <end position="198"/>
    </location>
</feature>
<keyword evidence="5 10" id="KW-0378">Hydrolase</keyword>
<accession>A0A939DR78</accession>
<evidence type="ECO:0000313" key="10">
    <source>
        <dbReference type="EMBL" id="MBN7827332.1"/>
    </source>
</evidence>
<dbReference type="InterPro" id="IPR017540">
    <property type="entry name" value="Exosortase-1"/>
</dbReference>
<dbReference type="NCBIfam" id="TIGR03109">
    <property type="entry name" value="exosort_XrtA"/>
    <property type="match status" value="1"/>
</dbReference>
<evidence type="ECO:0000256" key="8">
    <source>
        <dbReference type="SAM" id="Phobius"/>
    </source>
</evidence>
<feature type="transmembrane region" description="Helical" evidence="8">
    <location>
        <begin position="286"/>
        <end position="306"/>
    </location>
</feature>
<keyword evidence="2" id="KW-1003">Cell membrane</keyword>
<dbReference type="NCBIfam" id="TIGR02602">
    <property type="entry name" value="8TM_EpsH"/>
    <property type="match status" value="1"/>
</dbReference>
<evidence type="ECO:0000259" key="9">
    <source>
        <dbReference type="Pfam" id="PF11984"/>
    </source>
</evidence>
<dbReference type="EC" id="3.4.22.-" evidence="10"/>
<evidence type="ECO:0000256" key="4">
    <source>
        <dbReference type="ARBA" id="ARBA00022692"/>
    </source>
</evidence>
<comment type="caution">
    <text evidence="10">The sequence shown here is derived from an EMBL/GenBank/DDBJ whole genome shotgun (WGS) entry which is preliminary data.</text>
</comment>
<organism evidence="10 11">
    <name type="scientific">Bowmanella dokdonensis</name>
    <dbReference type="NCBI Taxonomy" id="751969"/>
    <lineage>
        <taxon>Bacteria</taxon>
        <taxon>Pseudomonadati</taxon>
        <taxon>Pseudomonadota</taxon>
        <taxon>Gammaproteobacteria</taxon>
        <taxon>Alteromonadales</taxon>
        <taxon>Alteromonadaceae</taxon>
        <taxon>Bowmanella</taxon>
    </lineage>
</organism>
<keyword evidence="4 8" id="KW-0812">Transmembrane</keyword>
<feature type="domain" description="Methanolan biosynthesis EpsI" evidence="9">
    <location>
        <begin position="332"/>
        <end position="462"/>
    </location>
</feature>
<dbReference type="GO" id="GO:0006508">
    <property type="term" value="P:proteolysis"/>
    <property type="evidence" value="ECO:0007669"/>
    <property type="project" value="UniProtKB-KW"/>
</dbReference>
<evidence type="ECO:0000256" key="5">
    <source>
        <dbReference type="ARBA" id="ARBA00022801"/>
    </source>
</evidence>
<dbReference type="Pfam" id="PF11984">
    <property type="entry name" value="DUF3485"/>
    <property type="match status" value="1"/>
</dbReference>
<evidence type="ECO:0000313" key="11">
    <source>
        <dbReference type="Proteomes" id="UP000664654"/>
    </source>
</evidence>
<protein>
    <submittedName>
        <fullName evidence="10">Exosortase A</fullName>
        <ecNumber evidence="10">3.4.22.-</ecNumber>
    </submittedName>
</protein>
<dbReference type="GO" id="GO:0008233">
    <property type="term" value="F:peptidase activity"/>
    <property type="evidence" value="ECO:0007669"/>
    <property type="project" value="UniProtKB-KW"/>
</dbReference>
<dbReference type="EMBL" id="JAFKCV010000016">
    <property type="protein sequence ID" value="MBN7827332.1"/>
    <property type="molecule type" value="Genomic_DNA"/>
</dbReference>
<evidence type="ECO:0000256" key="6">
    <source>
        <dbReference type="ARBA" id="ARBA00022989"/>
    </source>
</evidence>
<dbReference type="Pfam" id="PF09721">
    <property type="entry name" value="Exosortase_EpsH"/>
    <property type="match status" value="1"/>
</dbReference>
<feature type="transmembrane region" description="Helical" evidence="8">
    <location>
        <begin position="244"/>
        <end position="265"/>
    </location>
</feature>